<comment type="caution">
    <text evidence="1">The sequence shown here is derived from an EMBL/GenBank/DDBJ whole genome shotgun (WGS) entry which is preliminary data.</text>
</comment>
<sequence>MRCLYLSSLTPITTDTTKISGSVIIMARFYMAFMIIACWVSPLILASPIAVENRGLDVANAIVARDNDCSFPRRRQDDSTCS</sequence>
<gene>
    <name evidence="1" type="ORF">JR316_0001632</name>
</gene>
<organism evidence="1 2">
    <name type="scientific">Psilocybe cubensis</name>
    <name type="common">Psychedelic mushroom</name>
    <name type="synonym">Stropharia cubensis</name>
    <dbReference type="NCBI Taxonomy" id="181762"/>
    <lineage>
        <taxon>Eukaryota</taxon>
        <taxon>Fungi</taxon>
        <taxon>Dikarya</taxon>
        <taxon>Basidiomycota</taxon>
        <taxon>Agaricomycotina</taxon>
        <taxon>Agaricomycetes</taxon>
        <taxon>Agaricomycetidae</taxon>
        <taxon>Agaricales</taxon>
        <taxon>Agaricineae</taxon>
        <taxon>Strophariaceae</taxon>
        <taxon>Psilocybe</taxon>
    </lineage>
</organism>
<accession>A0ACB8HAQ2</accession>
<proteinExistence type="predicted"/>
<reference evidence="1" key="1">
    <citation type="submission" date="2021-10" db="EMBL/GenBank/DDBJ databases">
        <title>Psilocybe cubensis genome.</title>
        <authorList>
            <person name="Mckernan K.J."/>
            <person name="Crawford S."/>
            <person name="Trippe A."/>
            <person name="Kane L.T."/>
            <person name="Mclaughlin S."/>
        </authorList>
    </citation>
    <scope>NUCLEOTIDE SEQUENCE</scope>
    <source>
        <strain evidence="1">MGC-MH-2018</strain>
    </source>
</reference>
<name>A0ACB8HAQ2_PSICU</name>
<evidence type="ECO:0000313" key="1">
    <source>
        <dbReference type="EMBL" id="KAH9484732.1"/>
    </source>
</evidence>
<keyword evidence="2" id="KW-1185">Reference proteome</keyword>
<protein>
    <submittedName>
        <fullName evidence="1">Uncharacterized protein</fullName>
    </submittedName>
</protein>
<dbReference type="EMBL" id="JAFIQS020000002">
    <property type="protein sequence ID" value="KAH9484732.1"/>
    <property type="molecule type" value="Genomic_DNA"/>
</dbReference>
<evidence type="ECO:0000313" key="2">
    <source>
        <dbReference type="Proteomes" id="UP000664032"/>
    </source>
</evidence>
<dbReference type="Proteomes" id="UP000664032">
    <property type="component" value="Unassembled WGS sequence"/>
</dbReference>